<dbReference type="Proteomes" id="UP000076481">
    <property type="component" value="Unassembled WGS sequence"/>
</dbReference>
<protein>
    <submittedName>
        <fullName evidence="3">Secretion protein HlyD</fullName>
    </submittedName>
</protein>
<sequence length="381" mass="41937">MRPKRFSSIFAALAVLLLGFAVAAFLSRKQTPPEKPAMKSAAFQPVALDTVANGRVLLPFEMSGSIEALRKIEIYAEVPGIFRDASSPFREGTWFRKGETLLLLDDAVYRNSVLAEKSRLLSQLTLVLPDLIIDFPEESEKWKAYVGAFRIDSPLSPLPAPSSDRERNYLAARGIYDRFYAVRSMEETLDRYRITAPFDGQVILSALNPGTLVRTGQKIGEFSASAVYELEATVGLRDAGFLEPDSPVTLFSEDIDGTFSGVVRRVNKAISPSTQTVSVYIEVADARLRDGMFLTARQEISVDSAYVVPRRLLREENRVFVIEGSVVALRTVRVAAASGDRAAVRGLPDGSRIVLDPPGGMREGMDATPLLRRTSSGEKRK</sequence>
<evidence type="ECO:0000313" key="4">
    <source>
        <dbReference type="Proteomes" id="UP000076481"/>
    </source>
</evidence>
<evidence type="ECO:0000256" key="2">
    <source>
        <dbReference type="SAM" id="SignalP"/>
    </source>
</evidence>
<dbReference type="PANTHER" id="PTHR30469">
    <property type="entry name" value="MULTIDRUG RESISTANCE PROTEIN MDTA"/>
    <property type="match status" value="1"/>
</dbReference>
<feature type="region of interest" description="Disordered" evidence="1">
    <location>
        <begin position="353"/>
        <end position="381"/>
    </location>
</feature>
<proteinExistence type="predicted"/>
<gene>
    <name evidence="3" type="ORF">A3K90_03660</name>
</gene>
<organism evidence="3 4">
    <name type="scientific">Pelodictyon luteolum</name>
    <dbReference type="NCBI Taxonomy" id="1100"/>
    <lineage>
        <taxon>Bacteria</taxon>
        <taxon>Pseudomonadati</taxon>
        <taxon>Chlorobiota</taxon>
        <taxon>Chlorobiia</taxon>
        <taxon>Chlorobiales</taxon>
        <taxon>Chlorobiaceae</taxon>
        <taxon>Chlorobium/Pelodictyon group</taxon>
        <taxon>Pelodictyon</taxon>
    </lineage>
</organism>
<comment type="caution">
    <text evidence="3">The sequence shown here is derived from an EMBL/GenBank/DDBJ whole genome shotgun (WGS) entry which is preliminary data.</text>
</comment>
<name>A0A165LDP3_PELLU</name>
<dbReference type="EMBL" id="LVWG01000033">
    <property type="protein sequence ID" value="KZK73896.1"/>
    <property type="molecule type" value="Genomic_DNA"/>
</dbReference>
<feature type="chain" id="PRO_5007861590" evidence="2">
    <location>
        <begin position="24"/>
        <end position="381"/>
    </location>
</feature>
<feature type="signal peptide" evidence="2">
    <location>
        <begin position="1"/>
        <end position="23"/>
    </location>
</feature>
<evidence type="ECO:0000313" key="3">
    <source>
        <dbReference type="EMBL" id="KZK73896.1"/>
    </source>
</evidence>
<dbReference type="RefSeq" id="WP_303682101.1">
    <property type="nucleotide sequence ID" value="NZ_LVWG01000033.1"/>
</dbReference>
<dbReference type="Gene3D" id="1.10.287.470">
    <property type="entry name" value="Helix hairpin bin"/>
    <property type="match status" value="1"/>
</dbReference>
<dbReference type="Gene3D" id="2.40.50.100">
    <property type="match status" value="1"/>
</dbReference>
<accession>A0A165LDP3</accession>
<dbReference type="GO" id="GO:0015562">
    <property type="term" value="F:efflux transmembrane transporter activity"/>
    <property type="evidence" value="ECO:0007669"/>
    <property type="project" value="TreeGrafter"/>
</dbReference>
<dbReference type="GO" id="GO:1990281">
    <property type="term" value="C:efflux pump complex"/>
    <property type="evidence" value="ECO:0007669"/>
    <property type="project" value="TreeGrafter"/>
</dbReference>
<dbReference type="Gene3D" id="2.40.420.20">
    <property type="match status" value="1"/>
</dbReference>
<evidence type="ECO:0000256" key="1">
    <source>
        <dbReference type="SAM" id="MobiDB-lite"/>
    </source>
</evidence>
<reference evidence="3 4" key="1">
    <citation type="submission" date="2016-03" db="EMBL/GenBank/DDBJ databases">
        <title>Speciation and ecological success in dimly lit waters: horizontal gene transfer in a green sulfur bacteria bloom unveiled by metagenomic assembly.</title>
        <authorList>
            <person name="Llorens-Mares T."/>
            <person name="Liu Z."/>
            <person name="Allen L.Z."/>
            <person name="Rusch D.B."/>
            <person name="Craig M.T."/>
            <person name="Dupont C.L."/>
            <person name="Bryant D.A."/>
            <person name="Casamayor E.O."/>
        </authorList>
    </citation>
    <scope>NUCLEOTIDE SEQUENCE [LARGE SCALE GENOMIC DNA]</scope>
    <source>
        <strain evidence="3">CIII</strain>
    </source>
</reference>
<dbReference type="PANTHER" id="PTHR30469:SF15">
    <property type="entry name" value="HLYD FAMILY OF SECRETION PROTEINS"/>
    <property type="match status" value="1"/>
</dbReference>
<dbReference type="AlphaFoldDB" id="A0A165LDP3"/>
<dbReference type="SUPFAM" id="SSF111369">
    <property type="entry name" value="HlyD-like secretion proteins"/>
    <property type="match status" value="1"/>
</dbReference>
<keyword evidence="2" id="KW-0732">Signal</keyword>
<dbReference type="Gene3D" id="2.40.30.170">
    <property type="match status" value="1"/>
</dbReference>